<dbReference type="InterPro" id="IPR001036">
    <property type="entry name" value="Acrflvin-R"/>
</dbReference>
<dbReference type="PANTHER" id="PTHR32063:SF0">
    <property type="entry name" value="SWARMING MOTILITY PROTEIN SWRC"/>
    <property type="match status" value="1"/>
</dbReference>
<feature type="transmembrane region" description="Helical" evidence="1">
    <location>
        <begin position="339"/>
        <end position="359"/>
    </location>
</feature>
<feature type="transmembrane region" description="Helical" evidence="1">
    <location>
        <begin position="12"/>
        <end position="32"/>
    </location>
</feature>
<feature type="transmembrane region" description="Helical" evidence="1">
    <location>
        <begin position="958"/>
        <end position="976"/>
    </location>
</feature>
<keyword evidence="1" id="KW-1133">Transmembrane helix</keyword>
<keyword evidence="1" id="KW-0812">Transmembrane</keyword>
<feature type="transmembrane region" description="Helical" evidence="1">
    <location>
        <begin position="879"/>
        <end position="898"/>
    </location>
</feature>
<feature type="transmembrane region" description="Helical" evidence="1">
    <location>
        <begin position="469"/>
        <end position="488"/>
    </location>
</feature>
<dbReference type="InterPro" id="IPR027463">
    <property type="entry name" value="AcrB_DN_DC_subdom"/>
</dbReference>
<name>A0AA52HAY9_9PROT</name>
<protein>
    <submittedName>
        <fullName evidence="2">Efflux RND transporter permease subunit</fullName>
    </submittedName>
</protein>
<feature type="transmembrane region" description="Helical" evidence="1">
    <location>
        <begin position="526"/>
        <end position="545"/>
    </location>
</feature>
<dbReference type="Pfam" id="PF00873">
    <property type="entry name" value="ACR_tran"/>
    <property type="match status" value="2"/>
</dbReference>
<dbReference type="SUPFAM" id="SSF82866">
    <property type="entry name" value="Multidrug efflux transporter AcrB transmembrane domain"/>
    <property type="match status" value="2"/>
</dbReference>
<dbReference type="Gene3D" id="3.30.70.1320">
    <property type="entry name" value="Multidrug efflux transporter AcrB pore domain like"/>
    <property type="match status" value="1"/>
</dbReference>
<dbReference type="PANTHER" id="PTHR32063">
    <property type="match status" value="1"/>
</dbReference>
<dbReference type="PRINTS" id="PR00702">
    <property type="entry name" value="ACRIFLAVINRP"/>
</dbReference>
<dbReference type="AlphaFoldDB" id="A0AA52HAY9"/>
<dbReference type="GO" id="GO:0042910">
    <property type="term" value="F:xenobiotic transmembrane transporter activity"/>
    <property type="evidence" value="ECO:0007669"/>
    <property type="project" value="TreeGrafter"/>
</dbReference>
<feature type="transmembrane region" description="Helical" evidence="1">
    <location>
        <begin position="910"/>
        <end position="931"/>
    </location>
</feature>
<dbReference type="Gene3D" id="3.30.70.1430">
    <property type="entry name" value="Multidrug efflux transporter AcrB pore domain"/>
    <property type="match status" value="2"/>
</dbReference>
<evidence type="ECO:0000256" key="1">
    <source>
        <dbReference type="SAM" id="Phobius"/>
    </source>
</evidence>
<dbReference type="SUPFAM" id="SSF82714">
    <property type="entry name" value="Multidrug efflux transporter AcrB TolC docking domain, DN and DC subdomains"/>
    <property type="match status" value="2"/>
</dbReference>
<dbReference type="Gene3D" id="1.20.1640.10">
    <property type="entry name" value="Multidrug efflux transporter AcrB transmembrane domain"/>
    <property type="match status" value="2"/>
</dbReference>
<dbReference type="SUPFAM" id="SSF82693">
    <property type="entry name" value="Multidrug efflux transporter AcrB pore domain, PN1, PN2, PC1 and PC2 subdomains"/>
    <property type="match status" value="2"/>
</dbReference>
<reference evidence="2" key="1">
    <citation type="submission" date="2023-04" db="EMBL/GenBank/DDBJ databases">
        <title>Complete genome sequence of Temperatibacter marinus.</title>
        <authorList>
            <person name="Rong J.-C."/>
            <person name="Yi M.-L."/>
            <person name="Zhao Q."/>
        </authorList>
    </citation>
    <scope>NUCLEOTIDE SEQUENCE</scope>
    <source>
        <strain evidence="2">NBRC 110045</strain>
    </source>
</reference>
<sequence length="1029" mass="113389">MSLSTKSLHNPVIVAAVTTLILVLGIVAIFNMPAQLLPNIQKPVITVVNSWPGASPTEMESEVTVKVEEVLRGTPGMTKMNTWNGNSFSYMQLEFSLGTNMTETLIDVISRINRMRPLPSNAQKPSVFMGEWGDANDSLIEYFIQHKPDSTFTLAENLRYLRSQFLPELQSLYGVSNVEFDDGTGGQKEQIQIIIDPYKAAELGVDIARINGRISGSADISSGVVNVGTKQYNIRIEGRYDIEELQDIIVDWRDEKPIRLKDLAAIKLSPAKASSFIMQNGNDAVRMTISKTNDANVLEAIQGVKDFFDTLEVTEFKKRGLTAQYSFDPSSYINRSISFLSMNLFIGIGLAICILYLFLRQWRATILISMAIPISLLATFFLFSITGRSLNIISLAGLAFATGMVLDAAIVVLENIVRFREKGERPFDASEKGAAEVWGALLASTATTVAIFIPIMFLEDVEGQMFADLALTLAISITTSLIVAVTILPTMARFWMRDNPPERNQALWEKISQLCMRLTRTNAHRVFWIAGLIFLSVGLTVFLWPKSNFLPPMNRDTIDNFVMFPPGISIENSKETIAKVIDKRLEPHLKGEKEPFINDYYFWSFGSGGGWLALNGKEGADLEAIKNFSQTQLMTGIPDMMGFAYQRSLFGGFGGNASIALNIKSKDMEESRAAALAATGMVFQMIPGAIARTEPDPSSDALELRFIPNDRRLAEVGWTRRDLMMVVLELGNGQWLGEYFDGSERLDIYMKTIRFNSPEEMQAIPVHTPFAGVVPIGDLASIEQVRTPSMIIRRDGSRVYSVTVNPPEGMPMETLLEELKTKIEPAIRPMLPPDAIIEYAGGAEDLARALSNLFSNLALAVLILFLLMAALFKSIKDSIFVVVSLPLASFGGVLMIYIMSMVSPLSLDLLGMIGFVILTGLVVNNAILLVAQTRASEAEGNSRTEAVQLALRRRIRPIFMSTLTSLFGMLPLLMFPGSGSEIYRAMAAAIVGGMTVSTLFTLLFLPSLLQLDFGLSSSKSKNTELAAGE</sequence>
<gene>
    <name evidence="2" type="ORF">QGN29_02460</name>
</gene>
<feature type="transmembrane region" description="Helical" evidence="1">
    <location>
        <begin position="982"/>
        <end position="1005"/>
    </location>
</feature>
<dbReference type="Gene3D" id="3.30.70.1440">
    <property type="entry name" value="Multidrug efflux transporter AcrB pore domain"/>
    <property type="match status" value="1"/>
</dbReference>
<dbReference type="Gene3D" id="3.30.2090.10">
    <property type="entry name" value="Multidrug efflux transporter AcrB TolC docking domain, DN and DC subdomains"/>
    <property type="match status" value="2"/>
</dbReference>
<evidence type="ECO:0000313" key="2">
    <source>
        <dbReference type="EMBL" id="WND03230.1"/>
    </source>
</evidence>
<organism evidence="2 3">
    <name type="scientific">Temperatibacter marinus</name>
    <dbReference type="NCBI Taxonomy" id="1456591"/>
    <lineage>
        <taxon>Bacteria</taxon>
        <taxon>Pseudomonadati</taxon>
        <taxon>Pseudomonadota</taxon>
        <taxon>Alphaproteobacteria</taxon>
        <taxon>Kordiimonadales</taxon>
        <taxon>Temperatibacteraceae</taxon>
        <taxon>Temperatibacter</taxon>
    </lineage>
</organism>
<feature type="transmembrane region" description="Helical" evidence="1">
    <location>
        <begin position="437"/>
        <end position="457"/>
    </location>
</feature>
<keyword evidence="1" id="KW-0472">Membrane</keyword>
<dbReference type="GO" id="GO:0005886">
    <property type="term" value="C:plasma membrane"/>
    <property type="evidence" value="ECO:0007669"/>
    <property type="project" value="TreeGrafter"/>
</dbReference>
<accession>A0AA52HAY9</accession>
<feature type="transmembrane region" description="Helical" evidence="1">
    <location>
        <begin position="853"/>
        <end position="872"/>
    </location>
</feature>
<proteinExistence type="predicted"/>
<feature type="transmembrane region" description="Helical" evidence="1">
    <location>
        <begin position="392"/>
        <end position="417"/>
    </location>
</feature>
<feature type="transmembrane region" description="Helical" evidence="1">
    <location>
        <begin position="366"/>
        <end position="386"/>
    </location>
</feature>
<keyword evidence="3" id="KW-1185">Reference proteome</keyword>
<dbReference type="KEGG" id="tmk:QGN29_02460"/>
<dbReference type="EMBL" id="CP123872">
    <property type="protein sequence ID" value="WND03230.1"/>
    <property type="molecule type" value="Genomic_DNA"/>
</dbReference>
<evidence type="ECO:0000313" key="3">
    <source>
        <dbReference type="Proteomes" id="UP001268683"/>
    </source>
</evidence>
<dbReference type="Proteomes" id="UP001268683">
    <property type="component" value="Chromosome"/>
</dbReference>
<dbReference type="RefSeq" id="WP_310799081.1">
    <property type="nucleotide sequence ID" value="NZ_CP123872.1"/>
</dbReference>